<evidence type="ECO:0000313" key="2">
    <source>
        <dbReference type="EMBL" id="MDV2888102.1"/>
    </source>
</evidence>
<feature type="non-terminal residue" evidence="2">
    <location>
        <position position="85"/>
    </location>
</feature>
<evidence type="ECO:0000259" key="1">
    <source>
        <dbReference type="Pfam" id="PF02789"/>
    </source>
</evidence>
<dbReference type="GO" id="GO:0006508">
    <property type="term" value="P:proteolysis"/>
    <property type="evidence" value="ECO:0007669"/>
    <property type="project" value="InterPro"/>
</dbReference>
<feature type="non-terminal residue" evidence="2">
    <location>
        <position position="1"/>
    </location>
</feature>
<dbReference type="Gene3D" id="3.40.220.10">
    <property type="entry name" value="Leucine Aminopeptidase, subunit E, domain 1"/>
    <property type="match status" value="1"/>
</dbReference>
<dbReference type="RefSeq" id="WP_323468134.1">
    <property type="nucleotide sequence ID" value="NZ_JAWJAY010000935.1"/>
</dbReference>
<name>A0AAJ2U5U0_ALKPS</name>
<comment type="caution">
    <text evidence="2">The sequence shown here is derived from an EMBL/GenBank/DDBJ whole genome shotgun (WGS) entry which is preliminary data.</text>
</comment>
<feature type="domain" description="Peptidase M17 leucyl aminopeptidase N-terminal" evidence="1">
    <location>
        <begin position="18"/>
        <end position="85"/>
    </location>
</feature>
<dbReference type="InterPro" id="IPR043472">
    <property type="entry name" value="Macro_dom-like"/>
</dbReference>
<dbReference type="GO" id="GO:0070006">
    <property type="term" value="F:metalloaminopeptidase activity"/>
    <property type="evidence" value="ECO:0007669"/>
    <property type="project" value="InterPro"/>
</dbReference>
<proteinExistence type="predicted"/>
<dbReference type="Pfam" id="PF02789">
    <property type="entry name" value="Peptidase_M17_N"/>
    <property type="match status" value="1"/>
</dbReference>
<dbReference type="AlphaFoldDB" id="A0AAJ2U5U0"/>
<dbReference type="Proteomes" id="UP001285636">
    <property type="component" value="Unassembled WGS sequence"/>
</dbReference>
<protein>
    <submittedName>
        <fullName evidence="2">M17 family peptidase N-terminal domain-containing protein</fullName>
    </submittedName>
</protein>
<gene>
    <name evidence="2" type="ORF">RYX45_23345</name>
</gene>
<accession>A0AAJ2U5U0</accession>
<dbReference type="SUPFAM" id="SSF52949">
    <property type="entry name" value="Macro domain-like"/>
    <property type="match status" value="1"/>
</dbReference>
<dbReference type="InterPro" id="IPR008283">
    <property type="entry name" value="Peptidase_M17_N"/>
</dbReference>
<organism evidence="2 3">
    <name type="scientific">Alkalihalophilus pseudofirmus</name>
    <name type="common">Bacillus pseudofirmus</name>
    <dbReference type="NCBI Taxonomy" id="79885"/>
    <lineage>
        <taxon>Bacteria</taxon>
        <taxon>Bacillati</taxon>
        <taxon>Bacillota</taxon>
        <taxon>Bacilli</taxon>
        <taxon>Bacillales</taxon>
        <taxon>Bacillaceae</taxon>
        <taxon>Alkalihalophilus</taxon>
    </lineage>
</organism>
<dbReference type="EMBL" id="JAWJAY010000935">
    <property type="protein sequence ID" value="MDV2888102.1"/>
    <property type="molecule type" value="Genomic_DNA"/>
</dbReference>
<sequence length="85" mass="9554">MFHVKRELDLTAEHEGLVIGLFDKPEKFSGSLAKLDERFEGQLTELVKSGDISAKLKRISKVHSLGKTTAKRIWFVGLGKEKELS</sequence>
<evidence type="ECO:0000313" key="3">
    <source>
        <dbReference type="Proteomes" id="UP001285636"/>
    </source>
</evidence>
<reference evidence="2" key="1">
    <citation type="submission" date="2023-10" db="EMBL/GenBank/DDBJ databases">
        <title>Screening of Alkalihalophilus pseudofirmusBZ-TG-HK211 and Its Alleviation of Salt Stress on Rapeseed Growth.</title>
        <authorList>
            <person name="Zhao B."/>
            <person name="Guo T."/>
        </authorList>
    </citation>
    <scope>NUCLEOTIDE SEQUENCE</scope>
    <source>
        <strain evidence="2">BZ-TG-HK211</strain>
    </source>
</reference>